<dbReference type="Proteomes" id="UP001304243">
    <property type="component" value="Unassembled WGS sequence"/>
</dbReference>
<proteinExistence type="predicted"/>
<dbReference type="GeneID" id="89954715"/>
<dbReference type="EMBL" id="JASEJX010000014">
    <property type="protein sequence ID" value="KAK4516068.1"/>
    <property type="molecule type" value="Genomic_DNA"/>
</dbReference>
<reference evidence="2 3" key="1">
    <citation type="submission" date="2022-11" db="EMBL/GenBank/DDBJ databases">
        <title>Mucor velutinosus strain NIH1002 WGS.</title>
        <authorList>
            <person name="Subramanian P."/>
            <person name="Mullikin J.C."/>
            <person name="Segre J.A."/>
            <person name="Zelazny A.M."/>
        </authorList>
    </citation>
    <scope>NUCLEOTIDE SEQUENCE [LARGE SCALE GENOMIC DNA]</scope>
    <source>
        <strain evidence="2 3">NIH1002</strain>
    </source>
</reference>
<sequence length="550" mass="62654">MSKRKRKHAQGHQRTGRSTSPTSYVLKNLEHFSFLDFCATFTDTLKDKKDSECVLKKVLRIIKDSKSVNKDQKDKADTILNDIEVIVEDDRVSNLFNIKKLKRAAAEKTTEEYIFTQGVGSNMLRQAGSSSTKSALSFAESSTCSEFHPRESTPSSDATRERPTTDIFSNTKMDYLVSANASDTIDISALSKKWILKSGYDFSDAFLKKRNQLVDSSFNNGTILSEEEELAINGVVLLDDDLQSNMVDEDVYEEACQDMDERYRQYEETEETYSHCVMQFAKLMSKGRYCKAEEAINESSVPSHVKATLYSLKRTYGVGYNTETLNESTGVKDGILPFLDNLFPNCKKYTTYGADKGIEDSRKRFIEMDPSLQDHVRKADFSVVSNRSSHLILAVESKSERTRNKSKGDVTKMARYMKDTIDSIQRHGFQQVPIAGLITSGACCSVYIMSHQHDYLYTMFRQGRFYMPLNHHDMFRIGSIFSILQHLKKILEPTIHELSLLKDNKGPENLMALKHLKTYHTPIKTQGERIKKVNLSSLGIQHASRKLQFE</sequence>
<dbReference type="AlphaFoldDB" id="A0AAN7I0C3"/>
<organism evidence="2 3">
    <name type="scientific">Mucor velutinosus</name>
    <dbReference type="NCBI Taxonomy" id="708070"/>
    <lineage>
        <taxon>Eukaryota</taxon>
        <taxon>Fungi</taxon>
        <taxon>Fungi incertae sedis</taxon>
        <taxon>Mucoromycota</taxon>
        <taxon>Mucoromycotina</taxon>
        <taxon>Mucoromycetes</taxon>
        <taxon>Mucorales</taxon>
        <taxon>Mucorineae</taxon>
        <taxon>Mucoraceae</taxon>
        <taxon>Mucor</taxon>
    </lineage>
</organism>
<keyword evidence="3" id="KW-1185">Reference proteome</keyword>
<dbReference type="RefSeq" id="XP_064682734.1">
    <property type="nucleotide sequence ID" value="XM_064830232.1"/>
</dbReference>
<comment type="caution">
    <text evidence="2">The sequence shown here is derived from an EMBL/GenBank/DDBJ whole genome shotgun (WGS) entry which is preliminary data.</text>
</comment>
<name>A0AAN7I0C3_9FUNG</name>
<feature type="region of interest" description="Disordered" evidence="1">
    <location>
        <begin position="144"/>
        <end position="164"/>
    </location>
</feature>
<evidence type="ECO:0000313" key="3">
    <source>
        <dbReference type="Proteomes" id="UP001304243"/>
    </source>
</evidence>
<gene>
    <name evidence="2" type="ORF">ATC70_011029</name>
</gene>
<feature type="compositionally biased region" description="Basic residues" evidence="1">
    <location>
        <begin position="1"/>
        <end position="15"/>
    </location>
</feature>
<evidence type="ECO:0000256" key="1">
    <source>
        <dbReference type="SAM" id="MobiDB-lite"/>
    </source>
</evidence>
<accession>A0AAN7I0C3</accession>
<evidence type="ECO:0000313" key="2">
    <source>
        <dbReference type="EMBL" id="KAK4516068.1"/>
    </source>
</evidence>
<protein>
    <submittedName>
        <fullName evidence="2">Uncharacterized protein</fullName>
    </submittedName>
</protein>
<feature type="region of interest" description="Disordered" evidence="1">
    <location>
        <begin position="1"/>
        <end position="21"/>
    </location>
</feature>